<feature type="domain" description="Helicase ATP-binding" evidence="1">
    <location>
        <begin position="148"/>
        <end position="319"/>
    </location>
</feature>
<dbReference type="GO" id="GO:0005829">
    <property type="term" value="C:cytosol"/>
    <property type="evidence" value="ECO:0007669"/>
    <property type="project" value="TreeGrafter"/>
</dbReference>
<dbReference type="Pfam" id="PF04851">
    <property type="entry name" value="ResIII"/>
    <property type="match status" value="1"/>
</dbReference>
<dbReference type="InterPro" id="IPR006935">
    <property type="entry name" value="Helicase/UvrB_N"/>
</dbReference>
<dbReference type="InterPro" id="IPR014001">
    <property type="entry name" value="Helicase_ATP-bd"/>
</dbReference>
<dbReference type="CDD" id="cd17926">
    <property type="entry name" value="DEXHc_RE"/>
    <property type="match status" value="1"/>
</dbReference>
<dbReference type="EMBL" id="LT855380">
    <property type="protein sequence ID" value="SMS12116.1"/>
    <property type="molecule type" value="Genomic_DNA"/>
</dbReference>
<evidence type="ECO:0000313" key="4">
    <source>
        <dbReference type="Proteomes" id="UP000196842"/>
    </source>
</evidence>
<dbReference type="PANTHER" id="PTHR47396">
    <property type="entry name" value="TYPE I RESTRICTION ENZYME ECOKI R PROTEIN"/>
    <property type="match status" value="1"/>
</dbReference>
<dbReference type="GO" id="GO:0004386">
    <property type="term" value="F:helicase activity"/>
    <property type="evidence" value="ECO:0007669"/>
    <property type="project" value="UniProtKB-KW"/>
</dbReference>
<dbReference type="SMART" id="SM00490">
    <property type="entry name" value="HELICc"/>
    <property type="match status" value="1"/>
</dbReference>
<evidence type="ECO:0000313" key="3">
    <source>
        <dbReference type="EMBL" id="SMS12116.1"/>
    </source>
</evidence>
<dbReference type="PROSITE" id="PS51192">
    <property type="entry name" value="HELICASE_ATP_BIND_1"/>
    <property type="match status" value="1"/>
</dbReference>
<feature type="domain" description="Helicase C-terminal" evidence="2">
    <location>
        <begin position="360"/>
        <end position="512"/>
    </location>
</feature>
<dbReference type="RefSeq" id="WP_088235961.1">
    <property type="nucleotide sequence ID" value="NZ_JAZEHZ010000006.1"/>
</dbReference>
<evidence type="ECO:0000259" key="1">
    <source>
        <dbReference type="PROSITE" id="PS51192"/>
    </source>
</evidence>
<dbReference type="GO" id="GO:0005524">
    <property type="term" value="F:ATP binding"/>
    <property type="evidence" value="ECO:0007669"/>
    <property type="project" value="InterPro"/>
</dbReference>
<dbReference type="GeneID" id="47766188"/>
<dbReference type="GO" id="GO:0016787">
    <property type="term" value="F:hydrolase activity"/>
    <property type="evidence" value="ECO:0007669"/>
    <property type="project" value="InterPro"/>
</dbReference>
<dbReference type="InterPro" id="IPR001650">
    <property type="entry name" value="Helicase_C-like"/>
</dbReference>
<keyword evidence="3" id="KW-0347">Helicase</keyword>
<dbReference type="SMART" id="SM00487">
    <property type="entry name" value="DEXDc"/>
    <property type="match status" value="1"/>
</dbReference>
<keyword evidence="3" id="KW-0067">ATP-binding</keyword>
<evidence type="ECO:0000259" key="2">
    <source>
        <dbReference type="PROSITE" id="PS51194"/>
    </source>
</evidence>
<dbReference type="SUPFAM" id="SSF52540">
    <property type="entry name" value="P-loop containing nucleoside triphosphate hydrolases"/>
    <property type="match status" value="1"/>
</dbReference>
<dbReference type="InterPro" id="IPR027417">
    <property type="entry name" value="P-loop_NTPase"/>
</dbReference>
<gene>
    <name evidence="3" type="ORF">CFBP1590__4530</name>
</gene>
<dbReference type="Proteomes" id="UP000196842">
    <property type="component" value="Chromosome I"/>
</dbReference>
<dbReference type="Gene3D" id="3.40.50.300">
    <property type="entry name" value="P-loop containing nucleotide triphosphate hydrolases"/>
    <property type="match status" value="2"/>
</dbReference>
<dbReference type="PANTHER" id="PTHR47396:SF1">
    <property type="entry name" value="ATP-DEPENDENT HELICASE IRC3-RELATED"/>
    <property type="match status" value="1"/>
</dbReference>
<reference evidence="3 4" key="1">
    <citation type="submission" date="2017-05" db="EMBL/GenBank/DDBJ databases">
        <authorList>
            <person name="Song R."/>
            <person name="Chenine A.L."/>
            <person name="Ruprecht R.M."/>
        </authorList>
    </citation>
    <scope>NUCLEOTIDE SEQUENCE [LARGE SCALE GENOMIC DNA]</scope>
    <source>
        <strain evidence="3 4">CFBP 1590</strain>
    </source>
</reference>
<dbReference type="AlphaFoldDB" id="A0A1Y6JQ92"/>
<proteinExistence type="predicted"/>
<dbReference type="Pfam" id="PF00271">
    <property type="entry name" value="Helicase_C"/>
    <property type="match status" value="1"/>
</dbReference>
<accession>A0A1Y6JQ92</accession>
<keyword evidence="3" id="KW-0547">Nucleotide-binding</keyword>
<sequence length="1090" mass="121260">MVVLPPVVYEQRCSVGKIRHQLQPAITTRVINETLVNVSPRIRERLWLLECGSRVLLTNRPNVNLPDGVDGIIHLREDKVVWRTHRLLIDLKARVLESGWADVARDAARSWHNQLSYRAEQRDANGQVPTGQEGLRPPQLGALFAIGAHWSLNTLPATIVMPTGTGKTETMLATLTAYGHSTTLVVVPWDLLRQQTANKFQSLGLLRALGVLPNEVANPVVGLITSKPKTLADLDIFTQCNVVVSTISSLAFEAGSPLAAEMAQRCKSLILDEAHHVPAKTWSGLRSAFHSLPILQFTATPFRRDGELVDGKVIFNYSLAAAQRDGYFKPIHFEPVHQPSGGTQADQAIAVTALTKLRRDLNAGLNHLLLARCSSIVRATYVERLYRHLAPEFQPILIHSKINDTEAKLADLRSGVSRVVICVDMLGEGFDLPELKVAALHDSHRSLAITLQFIGRFTRVAGRSIGEATVVANIGDQDVAHSLERLYSEDADWNQVLSELSSNAVREHRELIEFLQASERLDEEGDSKISLSPQLLRPVFSTAAYRAQQFFPERFHHGLSQQLHIEGVWLNREMRTLYFVTRAEGRVRWTNTKGVLDREWTLFVLHHNPELELLFLSSTDHSSLFPELAEEVTGQADLIHGEQMFRILGHVNRLVFQNMGVKKHGRRNLSYAMYTGADVAVALGVAERSGSVKNNVSGTGWENGERVSVGCSYKGRVWSREQGSIPEFVHWCAAAGAKLLDDSIVVDDIIANVLIPKEVTAFPSDRNVLAVEWPAEIMSIAEDRVVLTTRAFPNGLPITFVDLKYLDVRDNSMRFALNCDETGQFADFTLTVGGENGFVVAQTSGEAVELTIGKASRALSQYLSSYPPLVRFVDLSELDGNMLIEPKDPRHLEIGEERFEAWDWAGVDITKESYWKDGITRADSIQWKAAQHFIQGDFDIVFDDDGAGEAADLVCLKEEDNRIRLALIHCKYAGGDTPGERVKDVVEVCSQAVRSAKWKWRFSELGKHIQRREDRLRSLHRPTRYLAGNGLRLNDLIKTARFKPVEAEILIVQPGLSAGNRTADQNLVLAAAVAYLKETIGCDIDIVCSG</sequence>
<name>A0A1Y6JQ92_PSEVI</name>
<organism evidence="3 4">
    <name type="scientific">Pseudomonas viridiflava</name>
    <name type="common">Phytomonas viridiflava</name>
    <dbReference type="NCBI Taxonomy" id="33069"/>
    <lineage>
        <taxon>Bacteria</taxon>
        <taxon>Pseudomonadati</taxon>
        <taxon>Pseudomonadota</taxon>
        <taxon>Gammaproteobacteria</taxon>
        <taxon>Pseudomonadales</taxon>
        <taxon>Pseudomonadaceae</taxon>
        <taxon>Pseudomonas</taxon>
    </lineage>
</organism>
<dbReference type="GO" id="GO:0003677">
    <property type="term" value="F:DNA binding"/>
    <property type="evidence" value="ECO:0007669"/>
    <property type="project" value="InterPro"/>
</dbReference>
<dbReference type="KEGG" id="pvd:CFBP1590__4530"/>
<dbReference type="PROSITE" id="PS51194">
    <property type="entry name" value="HELICASE_CTER"/>
    <property type="match status" value="1"/>
</dbReference>
<dbReference type="InterPro" id="IPR050742">
    <property type="entry name" value="Helicase_Restrict-Modif_Enz"/>
</dbReference>
<keyword evidence="3" id="KW-0378">Hydrolase</keyword>
<protein>
    <submittedName>
        <fullName evidence="3">Type III restriction-modifcation system, restriction/helicase subunit</fullName>
    </submittedName>
</protein>